<evidence type="ECO:0000313" key="2">
    <source>
        <dbReference type="EMBL" id="GIF93571.1"/>
    </source>
</evidence>
<dbReference type="Gene3D" id="3.40.50.880">
    <property type="match status" value="1"/>
</dbReference>
<dbReference type="RefSeq" id="WP_191843718.1">
    <property type="nucleotide sequence ID" value="NZ_BAAALB010000032.1"/>
</dbReference>
<sequence length="219" mass="23988">MRSALIVRGGAEFHDPVGTTDSFLPYLKDQGFTVDTADDLAVYDDAALLARTDLIVNCWTAGGDELTPDRAANLDHAVRAGTGLAGWHGGIVAAFTERRYQWLTGGWFTCHPGDFVPHTLTVLPERAAHPIVAGISTVALHTERYWMLADPLNDVLATITFPVEDGEPWGEPVTHPAVYTRQWGLGRIFVSTVGHHLPDLDIPEIRTLTERGLRWAARG</sequence>
<feature type="domain" description="ThuA-like" evidence="1">
    <location>
        <begin position="4"/>
        <end position="216"/>
    </location>
</feature>
<comment type="caution">
    <text evidence="2">The sequence shown here is derived from an EMBL/GenBank/DDBJ whole genome shotgun (WGS) entry which is preliminary data.</text>
</comment>
<protein>
    <recommendedName>
        <fullName evidence="1">ThuA-like domain-containing protein</fullName>
    </recommendedName>
</protein>
<keyword evidence="3" id="KW-1185">Reference proteome</keyword>
<evidence type="ECO:0000313" key="3">
    <source>
        <dbReference type="Proteomes" id="UP000619293"/>
    </source>
</evidence>
<dbReference type="InterPro" id="IPR029062">
    <property type="entry name" value="Class_I_gatase-like"/>
</dbReference>
<dbReference type="AlphaFoldDB" id="A0A8J3K5N3"/>
<organism evidence="2 3">
    <name type="scientific">Catellatospora chokoriensis</name>
    <dbReference type="NCBI Taxonomy" id="310353"/>
    <lineage>
        <taxon>Bacteria</taxon>
        <taxon>Bacillati</taxon>
        <taxon>Actinomycetota</taxon>
        <taxon>Actinomycetes</taxon>
        <taxon>Micromonosporales</taxon>
        <taxon>Micromonosporaceae</taxon>
        <taxon>Catellatospora</taxon>
    </lineage>
</organism>
<accession>A0A8J3K5N3</accession>
<dbReference type="EMBL" id="BONG01000067">
    <property type="protein sequence ID" value="GIF93571.1"/>
    <property type="molecule type" value="Genomic_DNA"/>
</dbReference>
<dbReference type="Pfam" id="PF06283">
    <property type="entry name" value="ThuA"/>
    <property type="match status" value="1"/>
</dbReference>
<reference evidence="2 3" key="1">
    <citation type="submission" date="2021-01" db="EMBL/GenBank/DDBJ databases">
        <title>Whole genome shotgun sequence of Catellatospora chokoriensis NBRC 107358.</title>
        <authorList>
            <person name="Komaki H."/>
            <person name="Tamura T."/>
        </authorList>
    </citation>
    <scope>NUCLEOTIDE SEQUENCE [LARGE SCALE GENOMIC DNA]</scope>
    <source>
        <strain evidence="2 3">NBRC 107358</strain>
    </source>
</reference>
<dbReference type="PANTHER" id="PTHR40469">
    <property type="entry name" value="SECRETED GLYCOSYL HYDROLASE"/>
    <property type="match status" value="1"/>
</dbReference>
<evidence type="ECO:0000259" key="1">
    <source>
        <dbReference type="Pfam" id="PF06283"/>
    </source>
</evidence>
<dbReference type="Proteomes" id="UP000619293">
    <property type="component" value="Unassembled WGS sequence"/>
</dbReference>
<dbReference type="SUPFAM" id="SSF52317">
    <property type="entry name" value="Class I glutamine amidotransferase-like"/>
    <property type="match status" value="1"/>
</dbReference>
<proteinExistence type="predicted"/>
<name>A0A8J3K5N3_9ACTN</name>
<dbReference type="InterPro" id="IPR029010">
    <property type="entry name" value="ThuA-like"/>
</dbReference>
<dbReference type="PANTHER" id="PTHR40469:SF2">
    <property type="entry name" value="GALACTOSE-BINDING DOMAIN-LIKE SUPERFAMILY PROTEIN"/>
    <property type="match status" value="1"/>
</dbReference>
<gene>
    <name evidence="2" type="ORF">Cch02nite_70150</name>
</gene>